<name>A0A2P5BU07_PARAD</name>
<dbReference type="AlphaFoldDB" id="A0A2P5BU07"/>
<organism evidence="1 2">
    <name type="scientific">Parasponia andersonii</name>
    <name type="common">Sponia andersonii</name>
    <dbReference type="NCBI Taxonomy" id="3476"/>
    <lineage>
        <taxon>Eukaryota</taxon>
        <taxon>Viridiplantae</taxon>
        <taxon>Streptophyta</taxon>
        <taxon>Embryophyta</taxon>
        <taxon>Tracheophyta</taxon>
        <taxon>Spermatophyta</taxon>
        <taxon>Magnoliopsida</taxon>
        <taxon>eudicotyledons</taxon>
        <taxon>Gunneridae</taxon>
        <taxon>Pentapetalae</taxon>
        <taxon>rosids</taxon>
        <taxon>fabids</taxon>
        <taxon>Rosales</taxon>
        <taxon>Cannabaceae</taxon>
        <taxon>Parasponia</taxon>
    </lineage>
</organism>
<proteinExistence type="predicted"/>
<comment type="caution">
    <text evidence="1">The sequence shown here is derived from an EMBL/GenBank/DDBJ whole genome shotgun (WGS) entry which is preliminary data.</text>
</comment>
<accession>A0A2P5BU07</accession>
<dbReference type="EMBL" id="JXTB01000223">
    <property type="protein sequence ID" value="PON52260.1"/>
    <property type="molecule type" value="Genomic_DNA"/>
</dbReference>
<reference evidence="2" key="1">
    <citation type="submission" date="2016-06" db="EMBL/GenBank/DDBJ databases">
        <title>Parallel loss of symbiosis genes in relatives of nitrogen-fixing non-legume Parasponia.</title>
        <authorList>
            <person name="Van Velzen R."/>
            <person name="Holmer R."/>
            <person name="Bu F."/>
            <person name="Rutten L."/>
            <person name="Van Zeijl A."/>
            <person name="Liu W."/>
            <person name="Santuari L."/>
            <person name="Cao Q."/>
            <person name="Sharma T."/>
            <person name="Shen D."/>
            <person name="Roswanjaya Y."/>
            <person name="Wardhani T."/>
            <person name="Kalhor M.S."/>
            <person name="Jansen J."/>
            <person name="Van den Hoogen J."/>
            <person name="Gungor B."/>
            <person name="Hartog M."/>
            <person name="Hontelez J."/>
            <person name="Verver J."/>
            <person name="Yang W.-C."/>
            <person name="Schijlen E."/>
            <person name="Repin R."/>
            <person name="Schilthuizen M."/>
            <person name="Schranz E."/>
            <person name="Heidstra R."/>
            <person name="Miyata K."/>
            <person name="Fedorova E."/>
            <person name="Kohlen W."/>
            <person name="Bisseling T."/>
            <person name="Smit S."/>
            <person name="Geurts R."/>
        </authorList>
    </citation>
    <scope>NUCLEOTIDE SEQUENCE [LARGE SCALE GENOMIC DNA]</scope>
    <source>
        <strain evidence="2">cv. WU1-14</strain>
    </source>
</reference>
<protein>
    <submittedName>
        <fullName evidence="1">Uncharacterized protein</fullName>
    </submittedName>
</protein>
<gene>
    <name evidence="1" type="ORF">PanWU01x14_211020</name>
</gene>
<evidence type="ECO:0000313" key="2">
    <source>
        <dbReference type="Proteomes" id="UP000237105"/>
    </source>
</evidence>
<sequence>MVNMVKTYQREISTSNHLALVSDDDMRLHLLELSKTEVGQCFDGWKISPEAKSLQSRCDFVQRQNKTRLVALTSSSKALQCRLAHELRQVMVAV</sequence>
<keyword evidence="2" id="KW-1185">Reference proteome</keyword>
<evidence type="ECO:0000313" key="1">
    <source>
        <dbReference type="EMBL" id="PON52260.1"/>
    </source>
</evidence>
<dbReference type="Proteomes" id="UP000237105">
    <property type="component" value="Unassembled WGS sequence"/>
</dbReference>